<dbReference type="InterPro" id="IPR016584">
    <property type="entry name" value="MeTrfase_VrtF"/>
</dbReference>
<dbReference type="AlphaFoldDB" id="A0A0E2BCT2"/>
<sequence>MKNLKRKINRSLHGGNTKGLKMQQDQLYIDLGMSENQYSQEVIEGQQVYTPSFLRFYDLFVLHIVSRWFWRCVPQNMIDLYSRNLSGNHLDIGVGTGYLLQKAKFPVEKPIISVMDLNPNTLIESRRRLSKKAGQFNAYRANILEPIRTNEKFDSIGLNFLFHCVPGPIRKKASIAFGNLLKIRKSDGVIFGSTGLHDLGQTHFLSKIGMKQLNQKGVFHNTKDTLPDLEAALKENFKEYELYVIGAIAFFVGRKAK</sequence>
<dbReference type="Proteomes" id="UP000006329">
    <property type="component" value="Unassembled WGS sequence"/>
</dbReference>
<dbReference type="SUPFAM" id="SSF53335">
    <property type="entry name" value="S-adenosyl-L-methionine-dependent methyltransferases"/>
    <property type="match status" value="1"/>
</dbReference>
<evidence type="ECO:0000313" key="1">
    <source>
        <dbReference type="EMBL" id="EKO33033.1"/>
    </source>
</evidence>
<dbReference type="GO" id="GO:0008168">
    <property type="term" value="F:methyltransferase activity"/>
    <property type="evidence" value="ECO:0007669"/>
    <property type="project" value="UniProtKB-KW"/>
</dbReference>
<proteinExistence type="predicted"/>
<name>A0A0E2BCT2_9LEPT</name>
<reference evidence="1" key="1">
    <citation type="submission" date="2012-10" db="EMBL/GenBank/DDBJ databases">
        <authorList>
            <person name="Harkins D.M."/>
            <person name="Durkin A.S."/>
            <person name="Brinkac L.M."/>
            <person name="Haft D.H."/>
            <person name="Selengut J.D."/>
            <person name="Sanka R."/>
            <person name="DePew J."/>
            <person name="Purushe J."/>
            <person name="Matthias M.A."/>
            <person name="Vinetz J.M."/>
            <person name="Sutton G.G."/>
            <person name="Nierman W.C."/>
            <person name="Fouts D.E."/>
        </authorList>
    </citation>
    <scope>NUCLEOTIDE SEQUENCE [LARGE SCALE GENOMIC DNA]</scope>
    <source>
        <strain evidence="1">MOR084</strain>
    </source>
</reference>
<organism evidence="1 2">
    <name type="scientific">Leptospira santarosai str. MOR084</name>
    <dbReference type="NCBI Taxonomy" id="1049984"/>
    <lineage>
        <taxon>Bacteria</taxon>
        <taxon>Pseudomonadati</taxon>
        <taxon>Spirochaetota</taxon>
        <taxon>Spirochaetia</taxon>
        <taxon>Leptospirales</taxon>
        <taxon>Leptospiraceae</taxon>
        <taxon>Leptospira</taxon>
    </lineage>
</organism>
<keyword evidence="2" id="KW-1185">Reference proteome</keyword>
<keyword evidence="1" id="KW-0808">Transferase</keyword>
<dbReference type="EMBL" id="AHON02000059">
    <property type="protein sequence ID" value="EKO33033.1"/>
    <property type="molecule type" value="Genomic_DNA"/>
</dbReference>
<dbReference type="Gene3D" id="3.40.50.150">
    <property type="entry name" value="Vaccinia Virus protein VP39"/>
    <property type="match status" value="1"/>
</dbReference>
<accession>A0A0E2BCT2</accession>
<comment type="caution">
    <text evidence="1">The sequence shown here is derived from an EMBL/GenBank/DDBJ whole genome shotgun (WGS) entry which is preliminary data.</text>
</comment>
<gene>
    <name evidence="1" type="ORF">LEP1GSC179_3786</name>
</gene>
<evidence type="ECO:0000313" key="2">
    <source>
        <dbReference type="Proteomes" id="UP000006329"/>
    </source>
</evidence>
<keyword evidence="1" id="KW-0489">Methyltransferase</keyword>
<dbReference type="InterPro" id="IPR029063">
    <property type="entry name" value="SAM-dependent_MTases_sf"/>
</dbReference>
<protein>
    <submittedName>
        <fullName evidence="1">Methyltransferase domain protein</fullName>
    </submittedName>
</protein>
<dbReference type="GO" id="GO:0032259">
    <property type="term" value="P:methylation"/>
    <property type="evidence" value="ECO:0007669"/>
    <property type="project" value="UniProtKB-KW"/>
</dbReference>
<dbReference type="PIRSF" id="PIRSF011491">
    <property type="entry name" value="Mtase_YbcY_prd"/>
    <property type="match status" value="1"/>
</dbReference>